<proteinExistence type="predicted"/>
<gene>
    <name evidence="2" type="ORF">EKE94_06610</name>
</gene>
<organism evidence="2 3">
    <name type="scientific">Mesobaculum littorinae</name>
    <dbReference type="NCBI Taxonomy" id="2486419"/>
    <lineage>
        <taxon>Bacteria</taxon>
        <taxon>Pseudomonadati</taxon>
        <taxon>Pseudomonadota</taxon>
        <taxon>Alphaproteobacteria</taxon>
        <taxon>Rhodobacterales</taxon>
        <taxon>Roseobacteraceae</taxon>
        <taxon>Mesobaculum</taxon>
    </lineage>
</organism>
<keyword evidence="1" id="KW-0812">Transmembrane</keyword>
<dbReference type="Proteomes" id="UP000285908">
    <property type="component" value="Unassembled WGS sequence"/>
</dbReference>
<keyword evidence="1" id="KW-0472">Membrane</keyword>
<keyword evidence="1" id="KW-1133">Transmembrane helix</keyword>
<feature type="transmembrane region" description="Helical" evidence="1">
    <location>
        <begin position="255"/>
        <end position="278"/>
    </location>
</feature>
<accession>A0A438AIJ7</accession>
<protein>
    <submittedName>
        <fullName evidence="2">Uncharacterized protein</fullName>
    </submittedName>
</protein>
<dbReference type="RefSeq" id="WP_127905812.1">
    <property type="nucleotide sequence ID" value="NZ_RQXX01000002.1"/>
</dbReference>
<name>A0A438AIJ7_9RHOB</name>
<feature type="transmembrane region" description="Helical" evidence="1">
    <location>
        <begin position="290"/>
        <end position="309"/>
    </location>
</feature>
<evidence type="ECO:0000313" key="3">
    <source>
        <dbReference type="Proteomes" id="UP000285908"/>
    </source>
</evidence>
<dbReference type="AlphaFoldDB" id="A0A438AIJ7"/>
<evidence type="ECO:0000313" key="2">
    <source>
        <dbReference type="EMBL" id="RVV98581.1"/>
    </source>
</evidence>
<sequence length="318" mass="34182">MRQRFEVSTASIRYQGGTAFSFAPRAEGLTPSLEDAGFDFSIIGMIGENEIQYISPELILTIGRDDDDPRILIVTAESPVDVANPRQTARDRFTLCSLAVRHFVAGLAAEEVIWHHKGGRYLTAPGREIEIQRKPVRRAQVTGDTAVAKAARRAAAHAADVGAVATDAHTDDAGAPSAPIALTPERRRRAMAEADLRRDATAARRRARDRLMEASPVEPANDYEPDEAATIRALRASQADLAEDRRQELNLPTKLTIYTMNSTLCIMAFPVGAGLLTYNLLRGNGGSVRATASAIALTGVALTILGQPMGADLTAALL</sequence>
<dbReference type="EMBL" id="RQXX01000002">
    <property type="protein sequence ID" value="RVV98581.1"/>
    <property type="molecule type" value="Genomic_DNA"/>
</dbReference>
<reference evidence="2 3" key="1">
    <citation type="submission" date="2018-11" db="EMBL/GenBank/DDBJ databases">
        <title>Mesobaculum littorinae gen. nov., sp. nov., isolated from Littorina scabra that represents a novel genus of the order Rhodobacteraceae.</title>
        <authorList>
            <person name="Li F."/>
        </authorList>
    </citation>
    <scope>NUCLEOTIDE SEQUENCE [LARGE SCALE GENOMIC DNA]</scope>
    <source>
        <strain evidence="2 3">M0103</strain>
    </source>
</reference>
<keyword evidence="3" id="KW-1185">Reference proteome</keyword>
<comment type="caution">
    <text evidence="2">The sequence shown here is derived from an EMBL/GenBank/DDBJ whole genome shotgun (WGS) entry which is preliminary data.</text>
</comment>
<evidence type="ECO:0000256" key="1">
    <source>
        <dbReference type="SAM" id="Phobius"/>
    </source>
</evidence>
<dbReference type="OrthoDB" id="7861605at2"/>